<keyword evidence="3" id="KW-0645">Protease</keyword>
<dbReference type="Pfam" id="PF08284">
    <property type="entry name" value="RVP_2"/>
    <property type="match status" value="1"/>
</dbReference>
<dbReference type="GO" id="GO:0006508">
    <property type="term" value="P:proteolysis"/>
    <property type="evidence" value="ECO:0007669"/>
    <property type="project" value="UniProtKB-KW"/>
</dbReference>
<proteinExistence type="predicted"/>
<comment type="caution">
    <text evidence="3">The sequence shown here is derived from an EMBL/GenBank/DDBJ whole genome shotgun (WGS) entry which is preliminary data.</text>
</comment>
<name>A0A9Q4IJF7_9CORY</name>
<keyword evidence="3" id="KW-0378">Hydrolase</keyword>
<dbReference type="EMBL" id="JANRML010000045">
    <property type="protein sequence ID" value="MCZ2221939.1"/>
    <property type="molecule type" value="Genomic_DNA"/>
</dbReference>
<dbReference type="SUPFAM" id="SSF50630">
    <property type="entry name" value="Acid proteases"/>
    <property type="match status" value="1"/>
</dbReference>
<dbReference type="InterPro" id="IPR021109">
    <property type="entry name" value="Peptidase_aspartic_dom_sf"/>
</dbReference>
<dbReference type="GO" id="GO:0008233">
    <property type="term" value="F:peptidase activity"/>
    <property type="evidence" value="ECO:0007669"/>
    <property type="project" value="UniProtKB-KW"/>
</dbReference>
<dbReference type="AlphaFoldDB" id="A0A9Q4IJF7"/>
<protein>
    <submittedName>
        <fullName evidence="3">Retropepsin-like aspartic protease family protein</fullName>
    </submittedName>
</protein>
<keyword evidence="4" id="KW-1185">Reference proteome</keyword>
<dbReference type="Pfam" id="PF19259">
    <property type="entry name" value="Ty3_capsid"/>
    <property type="match status" value="1"/>
</dbReference>
<dbReference type="InterPro" id="IPR032567">
    <property type="entry name" value="RTL1-rel"/>
</dbReference>
<accession>A0A9Q4IJF7</accession>
<evidence type="ECO:0000256" key="1">
    <source>
        <dbReference type="SAM" id="MobiDB-lite"/>
    </source>
</evidence>
<dbReference type="CDD" id="cd00303">
    <property type="entry name" value="retropepsin_like"/>
    <property type="match status" value="1"/>
</dbReference>
<feature type="domain" description="Ty3 transposon capsid-like protein" evidence="2">
    <location>
        <begin position="5"/>
        <end position="136"/>
    </location>
</feature>
<evidence type="ECO:0000313" key="3">
    <source>
        <dbReference type="EMBL" id="MCZ2221939.1"/>
    </source>
</evidence>
<reference evidence="3" key="1">
    <citation type="submission" date="2022-08" db="EMBL/GenBank/DDBJ databases">
        <title>Corynebacterium sp. nov., isolated from clinical breast specimens.</title>
        <authorList>
            <person name="Zhang T."/>
        </authorList>
    </citation>
    <scope>NUCLEOTIDE SEQUENCE</scope>
    <source>
        <strain evidence="3">CCUG 57942</strain>
    </source>
</reference>
<evidence type="ECO:0000313" key="4">
    <source>
        <dbReference type="Proteomes" id="UP001071110"/>
    </source>
</evidence>
<dbReference type="InterPro" id="IPR045358">
    <property type="entry name" value="Ty3_capsid"/>
</dbReference>
<dbReference type="Proteomes" id="UP001071110">
    <property type="component" value="Unassembled WGS sequence"/>
</dbReference>
<dbReference type="PANTHER" id="PTHR15503:SF22">
    <property type="entry name" value="TRANSPOSON TY3-I GAG POLYPROTEIN"/>
    <property type="match status" value="1"/>
</dbReference>
<organism evidence="3 4">
    <name type="scientific">Corynebacterium pilbarense</name>
    <dbReference type="NCBI Taxonomy" id="1288393"/>
    <lineage>
        <taxon>Bacteria</taxon>
        <taxon>Bacillati</taxon>
        <taxon>Actinomycetota</taxon>
        <taxon>Actinomycetes</taxon>
        <taxon>Mycobacteriales</taxon>
        <taxon>Corynebacteriaceae</taxon>
        <taxon>Corynebacterium</taxon>
    </lineage>
</organism>
<dbReference type="Gene3D" id="2.40.70.10">
    <property type="entry name" value="Acid Proteases"/>
    <property type="match status" value="1"/>
</dbReference>
<feature type="region of interest" description="Disordered" evidence="1">
    <location>
        <begin position="135"/>
        <end position="157"/>
    </location>
</feature>
<gene>
    <name evidence="3" type="ORF">NUW87_11315</name>
</gene>
<dbReference type="RefSeq" id="WP_269028621.1">
    <property type="nucleotide sequence ID" value="NZ_JANRML010000045.1"/>
</dbReference>
<feature type="region of interest" description="Disordered" evidence="1">
    <location>
        <begin position="213"/>
        <end position="232"/>
    </location>
</feature>
<feature type="non-terminal residue" evidence="3">
    <location>
        <position position="449"/>
    </location>
</feature>
<evidence type="ECO:0000259" key="2">
    <source>
        <dbReference type="Pfam" id="PF19259"/>
    </source>
</evidence>
<sequence length="449" mass="51304">MEHYFSLYNITDDLAKLRYGVLHLDQERWQWWQWRKTSRQGYIAWTQFVAELYERFDTDTNHLVRLTKLKQSGTVEDFIAAFERLAFRTEGMTDAFFRECFISGLKEEVRAHVLMARPTTWVEATKKAKEAQQIVSSQNRKPSFIPRPKPVNPTTPSAPLKIQKLTRAEMVERQLKGLCYNCDEKYFPGHKCKEQNFFMAISKDISEEDVETPLVSKSPETTDITPPSDPPKVKPVISLNDLTGFSAPQILKLIGYIKHRKVIILVDSGSTHNFIHRRISQETHCYIHAFNNFQIMISNGGSMKCGGRCENVCLQIGDYHLKSHMFAIDMGGCDIVLGADWLRTLGPILMDFKELTIQFDQEGQKYKFQGIIVGSRKVINSPLMEKLLKKGHYGIISKLHAIQATKTPSVLQDLQSILSKHQVVFSTSHGIHPSHGVHDNSIPLVPRSC</sequence>
<dbReference type="PANTHER" id="PTHR15503">
    <property type="entry name" value="LDOC1 RELATED"/>
    <property type="match status" value="1"/>
</dbReference>